<gene>
    <name evidence="1" type="ORF">SDC9_129949</name>
</gene>
<protein>
    <submittedName>
        <fullName evidence="1">Uncharacterized protein</fullName>
    </submittedName>
</protein>
<organism evidence="1">
    <name type="scientific">bioreactor metagenome</name>
    <dbReference type="NCBI Taxonomy" id="1076179"/>
    <lineage>
        <taxon>unclassified sequences</taxon>
        <taxon>metagenomes</taxon>
        <taxon>ecological metagenomes</taxon>
    </lineage>
</organism>
<evidence type="ECO:0000313" key="1">
    <source>
        <dbReference type="EMBL" id="MPM82887.1"/>
    </source>
</evidence>
<name>A0A645D123_9ZZZZ</name>
<dbReference type="EMBL" id="VSSQ01031829">
    <property type="protein sequence ID" value="MPM82887.1"/>
    <property type="molecule type" value="Genomic_DNA"/>
</dbReference>
<comment type="caution">
    <text evidence="1">The sequence shown here is derived from an EMBL/GenBank/DDBJ whole genome shotgun (WGS) entry which is preliminary data.</text>
</comment>
<proteinExistence type="predicted"/>
<accession>A0A645D123</accession>
<sequence>MAPSGGWHNWMVTACAGGSIGKKTMDKAVRVMTASVIDILFTPGLIDKAKAELNERLNGRVYEGLLPKENQPPVGINAATMEKYFPKAGFGKS</sequence>
<dbReference type="AlphaFoldDB" id="A0A645D123"/>
<reference evidence="1" key="1">
    <citation type="submission" date="2019-08" db="EMBL/GenBank/DDBJ databases">
        <authorList>
            <person name="Kucharzyk K."/>
            <person name="Murdoch R.W."/>
            <person name="Higgins S."/>
            <person name="Loffler F."/>
        </authorList>
    </citation>
    <scope>NUCLEOTIDE SEQUENCE</scope>
</reference>